<reference evidence="2 3" key="1">
    <citation type="journal article" date="2024" name="Int. J. Syst. Evol. Microbiol.">
        <title>Virgibacillus tibetensis sp. nov., isolated from salt lake on the Tibetan Plateau of China.</title>
        <authorList>
            <person name="Phurbu D."/>
            <person name="Liu Z.-X."/>
            <person name="Wang R."/>
            <person name="Zheng Y.-Y."/>
            <person name="Liu H.-C."/>
            <person name="Zhou Y.-G."/>
            <person name="Yu Y.-J."/>
            <person name="Li A.-H."/>
        </authorList>
    </citation>
    <scope>NUCLEOTIDE SEQUENCE [LARGE SCALE GENOMIC DNA]</scope>
    <source>
        <strain evidence="2 3">C22-A2</strain>
    </source>
</reference>
<name>A0ABU6KFK9_9BACI</name>
<dbReference type="Gene3D" id="3.30.70.100">
    <property type="match status" value="1"/>
</dbReference>
<proteinExistence type="predicted"/>
<dbReference type="SUPFAM" id="SSF54909">
    <property type="entry name" value="Dimeric alpha+beta barrel"/>
    <property type="match status" value="1"/>
</dbReference>
<keyword evidence="3" id="KW-1185">Reference proteome</keyword>
<gene>
    <name evidence="2" type="ORF">QGM71_11425</name>
</gene>
<dbReference type="InterPro" id="IPR011008">
    <property type="entry name" value="Dimeric_a/b-barrel"/>
</dbReference>
<dbReference type="SUPFAM" id="SSF55811">
    <property type="entry name" value="Nudix"/>
    <property type="match status" value="1"/>
</dbReference>
<protein>
    <submittedName>
        <fullName evidence="2">NIPSNAP family protein</fullName>
    </submittedName>
</protein>
<dbReference type="EMBL" id="JARZFX010000004">
    <property type="protein sequence ID" value="MEC5424102.1"/>
    <property type="molecule type" value="Genomic_DNA"/>
</dbReference>
<comment type="caution">
    <text evidence="2">The sequence shown here is derived from an EMBL/GenBank/DDBJ whole genome shotgun (WGS) entry which is preliminary data.</text>
</comment>
<organism evidence="2 3">
    <name type="scientific">Virgibacillus tibetensis</name>
    <dbReference type="NCBI Taxonomy" id="3042313"/>
    <lineage>
        <taxon>Bacteria</taxon>
        <taxon>Bacillati</taxon>
        <taxon>Bacillota</taxon>
        <taxon>Bacilli</taxon>
        <taxon>Bacillales</taxon>
        <taxon>Bacillaceae</taxon>
        <taxon>Virgibacillus</taxon>
    </lineage>
</organism>
<evidence type="ECO:0000259" key="1">
    <source>
        <dbReference type="Pfam" id="PF07978"/>
    </source>
</evidence>
<dbReference type="Proteomes" id="UP001335737">
    <property type="component" value="Unassembled WGS sequence"/>
</dbReference>
<feature type="domain" description="NIPSNAP" evidence="1">
    <location>
        <begin position="21"/>
        <end position="112"/>
    </location>
</feature>
<evidence type="ECO:0000313" key="2">
    <source>
        <dbReference type="EMBL" id="MEC5424102.1"/>
    </source>
</evidence>
<dbReference type="Pfam" id="PF07978">
    <property type="entry name" value="NIPSNAP"/>
    <property type="match status" value="1"/>
</dbReference>
<accession>A0ABU6KFK9</accession>
<evidence type="ECO:0000313" key="3">
    <source>
        <dbReference type="Proteomes" id="UP001335737"/>
    </source>
</evidence>
<sequence length="161" mass="18995">MKRLNNIRGSADFKMIYRKKFYKINPEKLDAFNNFFHTYLYPNQIKHGSKLIGRWVNELQDEITTLWEYKSMEQYEAIEHKIRNSDLHREAQVRRKELGNLYIESHQEFLTSTAPLPASYHPPKHIVSVSGYIANENGEVLLVRNLHRSDTMEMPGGQVED</sequence>
<dbReference type="InterPro" id="IPR015797">
    <property type="entry name" value="NUDIX_hydrolase-like_dom_sf"/>
</dbReference>
<dbReference type="InterPro" id="IPR012577">
    <property type="entry name" value="NIPSNAP"/>
</dbReference>